<evidence type="ECO:0000256" key="1">
    <source>
        <dbReference type="SAM" id="Phobius"/>
    </source>
</evidence>
<feature type="domain" description="DUF5009" evidence="2">
    <location>
        <begin position="5"/>
        <end position="261"/>
    </location>
</feature>
<evidence type="ECO:0000313" key="4">
    <source>
        <dbReference type="Proteomes" id="UP001056708"/>
    </source>
</evidence>
<feature type="transmembrane region" description="Helical" evidence="1">
    <location>
        <begin position="444"/>
        <end position="460"/>
    </location>
</feature>
<keyword evidence="1" id="KW-1133">Transmembrane helix</keyword>
<reference evidence="3" key="1">
    <citation type="submission" date="2022-06" db="EMBL/GenBank/DDBJ databases">
        <title>Genome sequence of Phormidium yuhuli AB48 isolated from an industrial photobioreactor environment.</title>
        <authorList>
            <person name="Qiu Y."/>
            <person name="Noonan A.J.C."/>
            <person name="Dofher K."/>
            <person name="Koch M."/>
            <person name="Kieft B."/>
            <person name="Lin X."/>
            <person name="Ziels R.M."/>
            <person name="Hallam S.J."/>
        </authorList>
    </citation>
    <scope>NUCLEOTIDE SEQUENCE</scope>
    <source>
        <strain evidence="3">AB48</strain>
    </source>
</reference>
<feature type="transmembrane region" description="Helical" evidence="1">
    <location>
        <begin position="362"/>
        <end position="388"/>
    </location>
</feature>
<feature type="transmembrane region" description="Helical" evidence="1">
    <location>
        <begin position="278"/>
        <end position="297"/>
    </location>
</feature>
<feature type="transmembrane region" description="Helical" evidence="1">
    <location>
        <begin position="153"/>
        <end position="171"/>
    </location>
</feature>
<evidence type="ECO:0000313" key="3">
    <source>
        <dbReference type="EMBL" id="USR91354.1"/>
    </source>
</evidence>
<keyword evidence="1" id="KW-0812">Transmembrane</keyword>
<sequence>MTQRSLALDSLRGLAVLAMVFSGIIPFGGALPAWMYHAQVPPPDHVFNPEVPGLTWVDVVFPAFLFALGAAIPLAQRRRIEQGWPGWKIALSTLWRGLSLIAFAVFLQHCRPNILDPDLGVWRWWISLLGFLILGLAFGEFPPWIPRPLQRGLNLLGWLLGIILLSQLTYADGSGFSSTRHDIILVVLGNVAIAGTAIWWLTRDQVLGRLGAIALVFALQLSLGEPGWVRSHLDISPIPHLLNLAYLKYLLIVLPATLIGDGLWQMLHQEKFTPGWTARRYGAIALLGLTWTLTLLIGLQGRWLGQTLVIGVILTSLTWWLKQKPYSPQERLLSQWMTWGTYWIALGVILDPVQGGIKKDPATWSYLFTTTGISIWLLVSLLIVVDIFRGDRRLPGLIPPLIDTGRNPLVGYVAYLNLILPLLTLTGLRTFINAVTASPLRGTLRALIMTMLVVGVVWGLKQLRWRWRL</sequence>
<dbReference type="RefSeq" id="WP_252663379.1">
    <property type="nucleotide sequence ID" value="NZ_CP098611.1"/>
</dbReference>
<evidence type="ECO:0000259" key="2">
    <source>
        <dbReference type="Pfam" id="PF16401"/>
    </source>
</evidence>
<gene>
    <name evidence="3" type="ORF">NEA10_01010</name>
</gene>
<feature type="transmembrane region" description="Helical" evidence="1">
    <location>
        <begin position="333"/>
        <end position="350"/>
    </location>
</feature>
<feature type="transmembrane region" description="Helical" evidence="1">
    <location>
        <begin position="244"/>
        <end position="266"/>
    </location>
</feature>
<feature type="transmembrane region" description="Helical" evidence="1">
    <location>
        <begin position="409"/>
        <end position="432"/>
    </location>
</feature>
<dbReference type="Pfam" id="PF16401">
    <property type="entry name" value="DUF5009"/>
    <property type="match status" value="1"/>
</dbReference>
<feature type="transmembrane region" description="Helical" evidence="1">
    <location>
        <begin position="303"/>
        <end position="321"/>
    </location>
</feature>
<dbReference type="PANTHER" id="PTHR31061">
    <property type="entry name" value="LD22376P"/>
    <property type="match status" value="1"/>
</dbReference>
<dbReference type="EMBL" id="CP098611">
    <property type="protein sequence ID" value="USR91354.1"/>
    <property type="molecule type" value="Genomic_DNA"/>
</dbReference>
<feature type="transmembrane region" description="Helical" evidence="1">
    <location>
        <begin position="54"/>
        <end position="75"/>
    </location>
</feature>
<protein>
    <submittedName>
        <fullName evidence="3">DUF5009 domain-containing protein</fullName>
    </submittedName>
</protein>
<keyword evidence="1" id="KW-0472">Membrane</keyword>
<feature type="transmembrane region" description="Helical" evidence="1">
    <location>
        <begin position="183"/>
        <end position="201"/>
    </location>
</feature>
<accession>A0ABY5AQ54</accession>
<keyword evidence="4" id="KW-1185">Reference proteome</keyword>
<feature type="transmembrane region" description="Helical" evidence="1">
    <location>
        <begin position="121"/>
        <end position="141"/>
    </location>
</feature>
<name>A0ABY5AQ54_9CYAN</name>
<feature type="transmembrane region" description="Helical" evidence="1">
    <location>
        <begin position="206"/>
        <end position="224"/>
    </location>
</feature>
<proteinExistence type="predicted"/>
<feature type="transmembrane region" description="Helical" evidence="1">
    <location>
        <begin position="12"/>
        <end position="34"/>
    </location>
</feature>
<dbReference type="InterPro" id="IPR032176">
    <property type="entry name" value="DUF5009"/>
</dbReference>
<feature type="transmembrane region" description="Helical" evidence="1">
    <location>
        <begin position="87"/>
        <end position="109"/>
    </location>
</feature>
<organism evidence="3 4">
    <name type="scientific">Phormidium yuhuli AB48</name>
    <dbReference type="NCBI Taxonomy" id="2940671"/>
    <lineage>
        <taxon>Bacteria</taxon>
        <taxon>Bacillati</taxon>
        <taxon>Cyanobacteriota</taxon>
        <taxon>Cyanophyceae</taxon>
        <taxon>Oscillatoriophycideae</taxon>
        <taxon>Oscillatoriales</taxon>
        <taxon>Oscillatoriaceae</taxon>
        <taxon>Phormidium</taxon>
        <taxon>Phormidium yuhuli</taxon>
    </lineage>
</organism>
<dbReference type="Proteomes" id="UP001056708">
    <property type="component" value="Chromosome"/>
</dbReference>
<dbReference type="PANTHER" id="PTHR31061:SF24">
    <property type="entry name" value="LD22376P"/>
    <property type="match status" value="1"/>
</dbReference>